<keyword evidence="7" id="KW-1185">Reference proteome</keyword>
<evidence type="ECO:0000256" key="2">
    <source>
        <dbReference type="ARBA" id="ARBA00022448"/>
    </source>
</evidence>
<dbReference type="GO" id="GO:0016887">
    <property type="term" value="F:ATP hydrolysis activity"/>
    <property type="evidence" value="ECO:0007669"/>
    <property type="project" value="InterPro"/>
</dbReference>
<sequence>MIQVEKLSYRLGHRQLFSDLSFHLPAGSVCAILGPNGRGKTTLLRLLLGIQQGATGDIRLNAPVAYVPQLDGSFFNYSVRTMVTLGRVRHLPWYASPSVHDHRIVMRCLEYLGLSRFAEHPFNRLSGGEKQMVMIARALAAEPEILILDEPTSALDLTNQDCVLSALRELAADHQMTLLFSSHYPQHALHIADRALLLFADGGYQFGRCGEVLTEAGLAQLYQIPVALTSVTRGNRHTRGVTPLFG</sequence>
<evidence type="ECO:0000256" key="4">
    <source>
        <dbReference type="ARBA" id="ARBA00022840"/>
    </source>
</evidence>
<feature type="domain" description="ABC transporter" evidence="5">
    <location>
        <begin position="2"/>
        <end position="225"/>
    </location>
</feature>
<keyword evidence="3" id="KW-0547">Nucleotide-binding</keyword>
<evidence type="ECO:0000259" key="5">
    <source>
        <dbReference type="PROSITE" id="PS50893"/>
    </source>
</evidence>
<dbReference type="SUPFAM" id="SSF52540">
    <property type="entry name" value="P-loop containing nucleoside triphosphate hydrolases"/>
    <property type="match status" value="1"/>
</dbReference>
<dbReference type="KEGG" id="gqu:AWC35_04065"/>
<dbReference type="InterPro" id="IPR003439">
    <property type="entry name" value="ABC_transporter-like_ATP-bd"/>
</dbReference>
<proteinExistence type="inferred from homology"/>
<evidence type="ECO:0000256" key="1">
    <source>
        <dbReference type="ARBA" id="ARBA00005417"/>
    </source>
</evidence>
<organism evidence="6 7">
    <name type="scientific">Gibbsiella quercinecans</name>
    <dbReference type="NCBI Taxonomy" id="929813"/>
    <lineage>
        <taxon>Bacteria</taxon>
        <taxon>Pseudomonadati</taxon>
        <taxon>Pseudomonadota</taxon>
        <taxon>Gammaproteobacteria</taxon>
        <taxon>Enterobacterales</taxon>
        <taxon>Yersiniaceae</taxon>
        <taxon>Gibbsiella</taxon>
    </lineage>
</organism>
<reference evidence="6 7" key="1">
    <citation type="submission" date="2016-01" db="EMBL/GenBank/DDBJ databases">
        <authorList>
            <person name="Oliw E.H."/>
        </authorList>
    </citation>
    <scope>NUCLEOTIDE SEQUENCE [LARGE SCALE GENOMIC DNA]</scope>
    <source>
        <strain evidence="6 7">FRB97</strain>
    </source>
</reference>
<dbReference type="Gene3D" id="3.40.50.300">
    <property type="entry name" value="P-loop containing nucleotide triphosphate hydrolases"/>
    <property type="match status" value="1"/>
</dbReference>
<dbReference type="EMBL" id="CP014136">
    <property type="protein sequence ID" value="ATA18585.1"/>
    <property type="molecule type" value="Genomic_DNA"/>
</dbReference>
<evidence type="ECO:0000256" key="3">
    <source>
        <dbReference type="ARBA" id="ARBA00022741"/>
    </source>
</evidence>
<keyword evidence="4" id="KW-0067">ATP-binding</keyword>
<evidence type="ECO:0000313" key="6">
    <source>
        <dbReference type="EMBL" id="ATA18585.1"/>
    </source>
</evidence>
<dbReference type="AlphaFoldDB" id="A0A250AXL1"/>
<evidence type="ECO:0000313" key="7">
    <source>
        <dbReference type="Proteomes" id="UP000217182"/>
    </source>
</evidence>
<dbReference type="Pfam" id="PF00005">
    <property type="entry name" value="ABC_tran"/>
    <property type="match status" value="1"/>
</dbReference>
<accession>A0A250AXL1</accession>
<dbReference type="OrthoDB" id="5292475at2"/>
<dbReference type="Proteomes" id="UP000217182">
    <property type="component" value="Chromosome"/>
</dbReference>
<gene>
    <name evidence="6" type="ORF">AWC35_04065</name>
</gene>
<dbReference type="InterPro" id="IPR017871">
    <property type="entry name" value="ABC_transporter-like_CS"/>
</dbReference>
<keyword evidence="2" id="KW-0813">Transport</keyword>
<dbReference type="PROSITE" id="PS50893">
    <property type="entry name" value="ABC_TRANSPORTER_2"/>
    <property type="match status" value="1"/>
</dbReference>
<comment type="similarity">
    <text evidence="1">Belongs to the ABC transporter superfamily.</text>
</comment>
<dbReference type="SMART" id="SM00382">
    <property type="entry name" value="AAA"/>
    <property type="match status" value="1"/>
</dbReference>
<name>A0A250AXL1_9GAMM</name>
<dbReference type="InterPro" id="IPR003593">
    <property type="entry name" value="AAA+_ATPase"/>
</dbReference>
<dbReference type="PANTHER" id="PTHR42734:SF6">
    <property type="entry name" value="MOLYBDATE IMPORT ATP-BINDING PROTEIN MOLC"/>
    <property type="match status" value="1"/>
</dbReference>
<dbReference type="GO" id="GO:0005524">
    <property type="term" value="F:ATP binding"/>
    <property type="evidence" value="ECO:0007669"/>
    <property type="project" value="UniProtKB-KW"/>
</dbReference>
<protein>
    <submittedName>
        <fullName evidence="6">ABC transporter</fullName>
    </submittedName>
</protein>
<dbReference type="PANTHER" id="PTHR42734">
    <property type="entry name" value="METAL TRANSPORT SYSTEM ATP-BINDING PROTEIN TM_0124-RELATED"/>
    <property type="match status" value="1"/>
</dbReference>
<dbReference type="RefSeq" id="WP_095845184.1">
    <property type="nucleotide sequence ID" value="NZ_CP014136.1"/>
</dbReference>
<dbReference type="InterPro" id="IPR050153">
    <property type="entry name" value="Metal_Ion_Import_ABC"/>
</dbReference>
<dbReference type="InterPro" id="IPR027417">
    <property type="entry name" value="P-loop_NTPase"/>
</dbReference>
<dbReference type="PROSITE" id="PS00211">
    <property type="entry name" value="ABC_TRANSPORTER_1"/>
    <property type="match status" value="1"/>
</dbReference>
<dbReference type="CDD" id="cd03214">
    <property type="entry name" value="ABC_Iron-Siderophores_B12_Hemin"/>
    <property type="match status" value="1"/>
</dbReference>